<dbReference type="SUPFAM" id="SSF56349">
    <property type="entry name" value="DNA breaking-rejoining enzymes"/>
    <property type="match status" value="1"/>
</dbReference>
<dbReference type="InterPro" id="IPR002104">
    <property type="entry name" value="Integrase_catalytic"/>
</dbReference>
<proteinExistence type="inferred from homology"/>
<keyword evidence="2" id="KW-0229">DNA integration</keyword>
<dbReference type="InterPro" id="IPR010998">
    <property type="entry name" value="Integrase_recombinase_N"/>
</dbReference>
<dbReference type="Pfam" id="PF00589">
    <property type="entry name" value="Phage_integrase"/>
    <property type="match status" value="1"/>
</dbReference>
<dbReference type="GO" id="GO:0003677">
    <property type="term" value="F:DNA binding"/>
    <property type="evidence" value="ECO:0007669"/>
    <property type="project" value="UniProtKB-UniRule"/>
</dbReference>
<keyword evidence="4" id="KW-0233">DNA recombination</keyword>
<dbReference type="PANTHER" id="PTHR30629">
    <property type="entry name" value="PROPHAGE INTEGRASE"/>
    <property type="match status" value="1"/>
</dbReference>
<dbReference type="InterPro" id="IPR013762">
    <property type="entry name" value="Integrase-like_cat_sf"/>
</dbReference>
<reference evidence="8 9" key="1">
    <citation type="submission" date="2017-08" db="EMBL/GenBank/DDBJ databases">
        <title>Infants hospitalized years apart are colonized by the same room-sourced microbial strains.</title>
        <authorList>
            <person name="Brooks B."/>
            <person name="Olm M.R."/>
            <person name="Firek B.A."/>
            <person name="Baker R."/>
            <person name="Thomas B.C."/>
            <person name="Morowitz M.J."/>
            <person name="Banfield J.F."/>
        </authorList>
    </citation>
    <scope>NUCLEOTIDE SEQUENCE [LARGE SCALE GENOMIC DNA]</scope>
    <source>
        <strain evidence="8">S2_005_002_R2_29</strain>
    </source>
</reference>
<evidence type="ECO:0000256" key="2">
    <source>
        <dbReference type="ARBA" id="ARBA00022908"/>
    </source>
</evidence>
<dbReference type="InterPro" id="IPR011010">
    <property type="entry name" value="DNA_brk_join_enz"/>
</dbReference>
<dbReference type="Proteomes" id="UP000249417">
    <property type="component" value="Unassembled WGS sequence"/>
</dbReference>
<dbReference type="PROSITE" id="PS51898">
    <property type="entry name" value="TYR_RECOMBINASE"/>
    <property type="match status" value="1"/>
</dbReference>
<name>A0A2W5N6Z1_9BACT</name>
<organism evidence="8 9">
    <name type="scientific">Micavibrio aeruginosavorus</name>
    <dbReference type="NCBI Taxonomy" id="349221"/>
    <lineage>
        <taxon>Bacteria</taxon>
        <taxon>Pseudomonadati</taxon>
        <taxon>Bdellovibrionota</taxon>
        <taxon>Bdellovibrionia</taxon>
        <taxon>Bdellovibrionales</taxon>
        <taxon>Pseudobdellovibrionaceae</taxon>
        <taxon>Micavibrio</taxon>
    </lineage>
</organism>
<evidence type="ECO:0008006" key="10">
    <source>
        <dbReference type="Google" id="ProtNLM"/>
    </source>
</evidence>
<dbReference type="PANTHER" id="PTHR30629:SF2">
    <property type="entry name" value="PROPHAGE INTEGRASE INTS-RELATED"/>
    <property type="match status" value="1"/>
</dbReference>
<dbReference type="InterPro" id="IPR044068">
    <property type="entry name" value="CB"/>
</dbReference>
<sequence>MATVKIRYLTTRKLKCGRPRYYWQPDDALRQAGWKLRRLSDVLPEAMAEAQAVNEAVDQWRADLIDGPVNEKQGSVDALIAAYKKSRDFTKLADRTRKDYEHYLRAVSEWAGDEPAMSITAKSVSNLYETQRGKSHRKADYLIQVLRLLFSYAERQSIIPKGSNPATRMRLDYKAEKGNIWSPEEIKHFVDVADRNGDFAIGTAVMLNEWLGQRPGDMLTLSMNVYRNGALHVRQHKTGAEVALPVDMVPELKARLDLQISLNKKRATPGLVMIQKRNGKPYSADGFGTIFERVRDEAAKDMPSIKKLVFKNLRHTAVTRLAEAGAEIPMIAAVTGHSLKTCTDIVDRYNVRTTKMAQEAFRRRINANTGE</sequence>
<feature type="domain" description="Core-binding (CB)" evidence="7">
    <location>
        <begin position="74"/>
        <end position="154"/>
    </location>
</feature>
<dbReference type="AlphaFoldDB" id="A0A2W5N6Z1"/>
<gene>
    <name evidence="8" type="ORF">DI551_00605</name>
</gene>
<feature type="domain" description="Tyr recombinase" evidence="6">
    <location>
        <begin position="176"/>
        <end position="362"/>
    </location>
</feature>
<dbReference type="Gene3D" id="1.10.150.130">
    <property type="match status" value="1"/>
</dbReference>
<dbReference type="InterPro" id="IPR050808">
    <property type="entry name" value="Phage_Integrase"/>
</dbReference>
<evidence type="ECO:0000256" key="1">
    <source>
        <dbReference type="ARBA" id="ARBA00008857"/>
    </source>
</evidence>
<evidence type="ECO:0000259" key="6">
    <source>
        <dbReference type="PROSITE" id="PS51898"/>
    </source>
</evidence>
<evidence type="ECO:0000256" key="5">
    <source>
        <dbReference type="PROSITE-ProRule" id="PRU01248"/>
    </source>
</evidence>
<dbReference type="Gene3D" id="1.10.443.10">
    <property type="entry name" value="Intergrase catalytic core"/>
    <property type="match status" value="1"/>
</dbReference>
<protein>
    <recommendedName>
        <fullName evidence="10">Phage integrase family protein</fullName>
    </recommendedName>
</protein>
<evidence type="ECO:0000256" key="4">
    <source>
        <dbReference type="ARBA" id="ARBA00023172"/>
    </source>
</evidence>
<dbReference type="EMBL" id="QFQB01000002">
    <property type="protein sequence ID" value="PZQ48864.1"/>
    <property type="molecule type" value="Genomic_DNA"/>
</dbReference>
<evidence type="ECO:0000256" key="3">
    <source>
        <dbReference type="ARBA" id="ARBA00023125"/>
    </source>
</evidence>
<dbReference type="GO" id="GO:0006310">
    <property type="term" value="P:DNA recombination"/>
    <property type="evidence" value="ECO:0007669"/>
    <property type="project" value="UniProtKB-KW"/>
</dbReference>
<keyword evidence="3 5" id="KW-0238">DNA-binding</keyword>
<comment type="caution">
    <text evidence="8">The sequence shown here is derived from an EMBL/GenBank/DDBJ whole genome shotgun (WGS) entry which is preliminary data.</text>
</comment>
<dbReference type="GO" id="GO:0015074">
    <property type="term" value="P:DNA integration"/>
    <property type="evidence" value="ECO:0007669"/>
    <property type="project" value="UniProtKB-KW"/>
</dbReference>
<dbReference type="PROSITE" id="PS51900">
    <property type="entry name" value="CB"/>
    <property type="match status" value="1"/>
</dbReference>
<accession>A0A2W5N6Z1</accession>
<evidence type="ECO:0000313" key="9">
    <source>
        <dbReference type="Proteomes" id="UP000249417"/>
    </source>
</evidence>
<comment type="similarity">
    <text evidence="1">Belongs to the 'phage' integrase family.</text>
</comment>
<evidence type="ECO:0000259" key="7">
    <source>
        <dbReference type="PROSITE" id="PS51900"/>
    </source>
</evidence>
<evidence type="ECO:0000313" key="8">
    <source>
        <dbReference type="EMBL" id="PZQ48864.1"/>
    </source>
</evidence>